<dbReference type="Pfam" id="PF13648">
    <property type="entry name" value="Lipocalin_4"/>
    <property type="match status" value="1"/>
</dbReference>
<reference evidence="2 3" key="1">
    <citation type="submission" date="2018-06" db="EMBL/GenBank/DDBJ databases">
        <title>Genomic Encyclopedia of Type Strains, Phase IV (KMG-IV): sequencing the most valuable type-strain genomes for metagenomic binning, comparative biology and taxonomic classification.</title>
        <authorList>
            <person name="Goeker M."/>
        </authorList>
    </citation>
    <scope>NUCLEOTIDE SEQUENCE [LARGE SCALE GENOMIC DNA]</scope>
    <source>
        <strain evidence="2 3">DSM 24032</strain>
    </source>
</reference>
<dbReference type="InterPro" id="IPR024311">
    <property type="entry name" value="Lipocalin-like"/>
</dbReference>
<evidence type="ECO:0000313" key="2">
    <source>
        <dbReference type="EMBL" id="RBP48819.1"/>
    </source>
</evidence>
<dbReference type="RefSeq" id="WP_113955414.1">
    <property type="nucleotide sequence ID" value="NZ_QNRT01000005.1"/>
</dbReference>
<organism evidence="2 3">
    <name type="scientific">Arenicella xantha</name>
    <dbReference type="NCBI Taxonomy" id="644221"/>
    <lineage>
        <taxon>Bacteria</taxon>
        <taxon>Pseudomonadati</taxon>
        <taxon>Pseudomonadota</taxon>
        <taxon>Gammaproteobacteria</taxon>
        <taxon>Arenicellales</taxon>
        <taxon>Arenicellaceae</taxon>
        <taxon>Arenicella</taxon>
    </lineage>
</organism>
<evidence type="ECO:0000259" key="1">
    <source>
        <dbReference type="Pfam" id="PF13648"/>
    </source>
</evidence>
<keyword evidence="3" id="KW-1185">Reference proteome</keyword>
<dbReference type="AlphaFoldDB" id="A0A395JH08"/>
<accession>A0A395JH08</accession>
<dbReference type="InParanoid" id="A0A395JH08"/>
<gene>
    <name evidence="2" type="ORF">DFR28_105158</name>
</gene>
<protein>
    <recommendedName>
        <fullName evidence="1">Lipocalin-like domain-containing protein</fullName>
    </recommendedName>
</protein>
<name>A0A395JH08_9GAMM</name>
<evidence type="ECO:0000313" key="3">
    <source>
        <dbReference type="Proteomes" id="UP000253083"/>
    </source>
</evidence>
<feature type="domain" description="Lipocalin-like" evidence="1">
    <location>
        <begin position="14"/>
        <end position="94"/>
    </location>
</feature>
<comment type="caution">
    <text evidence="2">The sequence shown here is derived from an EMBL/GenBank/DDBJ whole genome shotgun (WGS) entry which is preliminary data.</text>
</comment>
<dbReference type="EMBL" id="QNRT01000005">
    <property type="protein sequence ID" value="RBP48819.1"/>
    <property type="molecule type" value="Genomic_DNA"/>
</dbReference>
<dbReference type="Proteomes" id="UP000253083">
    <property type="component" value="Unassembled WGS sequence"/>
</dbReference>
<sequence length="106" mass="12147">MSVFAQVDVAQNDLLGKWTANKLVAFGSTTEMDDNYYVTYEFSNDGNLTQSEYDDGKVTTNVYKYWVKDQRLQMNNGFLDVDLEVLEKSPESLVIKGPHATLYFEK</sequence>
<proteinExistence type="predicted"/>